<gene>
    <name evidence="1" type="ORF">UFOVP71_93</name>
</gene>
<organism evidence="1">
    <name type="scientific">uncultured Caudovirales phage</name>
    <dbReference type="NCBI Taxonomy" id="2100421"/>
    <lineage>
        <taxon>Viruses</taxon>
        <taxon>Duplodnaviria</taxon>
        <taxon>Heunggongvirae</taxon>
        <taxon>Uroviricota</taxon>
        <taxon>Caudoviricetes</taxon>
        <taxon>Peduoviridae</taxon>
        <taxon>Maltschvirus</taxon>
        <taxon>Maltschvirus maltsch</taxon>
    </lineage>
</organism>
<name>A0A6J5T9F9_9CAUD</name>
<dbReference type="EMBL" id="LR797824">
    <property type="protein sequence ID" value="CAB4241555.1"/>
    <property type="molecule type" value="Genomic_DNA"/>
</dbReference>
<protein>
    <submittedName>
        <fullName evidence="1">Uncharacterized protein</fullName>
    </submittedName>
</protein>
<proteinExistence type="predicted"/>
<reference evidence="1" key="1">
    <citation type="submission" date="2020-05" db="EMBL/GenBank/DDBJ databases">
        <authorList>
            <person name="Chiriac C."/>
            <person name="Salcher M."/>
            <person name="Ghai R."/>
            <person name="Kavagutti S V."/>
        </authorList>
    </citation>
    <scope>NUCLEOTIDE SEQUENCE</scope>
</reference>
<evidence type="ECO:0000313" key="1">
    <source>
        <dbReference type="EMBL" id="CAB4241555.1"/>
    </source>
</evidence>
<sequence length="572" mass="62158">MPDIPIIPGVSVATKGILNQPLKNIICAILFGGINNMLKGPLLCVKADLDKLIQDNFPGVPSLNDLRGELMNLRHDFAAFEDHIGIKETLGRINGAVAEVQNLLALDGLCAIPLKAPPIPDVLAQIADAEYGQAMAILNDIGMLSKPQLCLNGPGGGFGGDGGLLSTGTYNPSSILGNIQQHIKQMQDIPSQKINQLKFQINNVSNALHRSMDRELFPDFRHKHDLTTGQPYNGSAGAITLAPPPPISHQWNPPYPPSTVPNLKDATNTAQTLVSGVSKTGSYPATVNGIKYANMWPGLLGPDVYNLAVQALKPQDPYFGQEQAIYDYCGKLVGYTANTVSGDPAFDGKSATEDAELNPPVTSWQFIWIAERNCWAVDGVMSEQIVNGRKDMYLTPNPIVELHRGYNHVLGIPSLNVLGDGLAEEFFIYKVKADLTPDTTQKFNLGLSRLETYELLEDANGLDEPGATERKQSFPTGTSLYFAAEAKIYSGNTPPDYPTELVWWYNLTTCNTQKWVPSVDENGLPGGAWVEVGDQERLDHWVGSSNIHGAPNANYLCYSNKDGSVFGLFKLI</sequence>
<accession>A0A6J5T9F9</accession>